<dbReference type="PIRSF" id="PIRSF028451">
    <property type="entry name" value="UCP028451"/>
    <property type="match status" value="1"/>
</dbReference>
<accession>A0A5B9DQP2</accession>
<dbReference type="KEGG" id="yti:FNA67_15070"/>
<dbReference type="AlphaFoldDB" id="A0A5B9DQP2"/>
<dbReference type="PANTHER" id="PTHR36452">
    <property type="entry name" value="CHROMOSOME 12, WHOLE GENOME SHOTGUN SEQUENCE"/>
    <property type="match status" value="1"/>
</dbReference>
<proteinExistence type="predicted"/>
<protein>
    <submittedName>
        <fullName evidence="1">DUF2461 domain-containing protein</fullName>
    </submittedName>
</protein>
<sequence length="238" mass="27105">MAPADSESEASVSAFEGFPPETFQFLRGIAEHNDKTWFEANRALYQTGFVDAGAAAVAALGPRLREISPAVQFAPKTNGSLSRIYRDVRFSKDKRPYKNHLDLWFWHGEKRSWDCPGFWFSLTADRLYVGGGMYRFNKEELDAYRQSVIHPRSGKALVAAVEGVREAGPYEIGEKTRKLMPRGFDSDPDRREYLLYEGLTTMIELPVEAARSADLVDICMQHYRATWPVTKWLLDEVV</sequence>
<dbReference type="InterPro" id="IPR015996">
    <property type="entry name" value="UCP028451"/>
</dbReference>
<gene>
    <name evidence="1" type="ORF">FNA67_15070</name>
</gene>
<dbReference type="Pfam" id="PF09365">
    <property type="entry name" value="DUF2461"/>
    <property type="match status" value="1"/>
</dbReference>
<dbReference type="PANTHER" id="PTHR36452:SF1">
    <property type="entry name" value="DUF2461 DOMAIN-CONTAINING PROTEIN"/>
    <property type="match status" value="1"/>
</dbReference>
<dbReference type="InterPro" id="IPR012808">
    <property type="entry name" value="CHP02453"/>
</dbReference>
<evidence type="ECO:0000313" key="2">
    <source>
        <dbReference type="Proteomes" id="UP000321062"/>
    </source>
</evidence>
<evidence type="ECO:0000313" key="1">
    <source>
        <dbReference type="EMBL" id="QEE21426.1"/>
    </source>
</evidence>
<dbReference type="OrthoDB" id="9794241at2"/>
<organism evidence="1 2">
    <name type="scientific">Paradevosia tibetensis</name>
    <dbReference type="NCBI Taxonomy" id="1447062"/>
    <lineage>
        <taxon>Bacteria</taxon>
        <taxon>Pseudomonadati</taxon>
        <taxon>Pseudomonadota</taxon>
        <taxon>Alphaproteobacteria</taxon>
        <taxon>Hyphomicrobiales</taxon>
        <taxon>Devosiaceae</taxon>
        <taxon>Paradevosia</taxon>
    </lineage>
</organism>
<dbReference type="EMBL" id="CP041690">
    <property type="protein sequence ID" value="QEE21426.1"/>
    <property type="molecule type" value="Genomic_DNA"/>
</dbReference>
<name>A0A5B9DQP2_9HYPH</name>
<dbReference type="NCBIfam" id="TIGR02453">
    <property type="entry name" value="TIGR02453 family protein"/>
    <property type="match status" value="1"/>
</dbReference>
<keyword evidence="2" id="KW-1185">Reference proteome</keyword>
<reference evidence="1 2" key="1">
    <citation type="journal article" date="2015" name="Int. J. Syst. Evol. Microbiol.">
        <title>Youhaiella tibetensis gen. nov., sp. nov., isolated from subsurface sediment.</title>
        <authorList>
            <person name="Wang Y.X."/>
            <person name="Huang F.Q."/>
            <person name="Nogi Y."/>
            <person name="Pang S.J."/>
            <person name="Wang P.K."/>
            <person name="Lv J."/>
        </authorList>
    </citation>
    <scope>NUCLEOTIDE SEQUENCE [LARGE SCALE GENOMIC DNA]</scope>
    <source>
        <strain evidence="2">fig4</strain>
    </source>
</reference>
<dbReference type="Proteomes" id="UP000321062">
    <property type="component" value="Chromosome"/>
</dbReference>